<keyword evidence="6" id="KW-0961">Cell wall biogenesis/degradation</keyword>
<dbReference type="Pfam" id="PF02388">
    <property type="entry name" value="FemAB"/>
    <property type="match status" value="1"/>
</dbReference>
<evidence type="ECO:0000256" key="3">
    <source>
        <dbReference type="ARBA" id="ARBA00022960"/>
    </source>
</evidence>
<proteinExistence type="inferred from homology"/>
<name>A0A1I1GCQ3_9LACO</name>
<keyword evidence="2 7" id="KW-0808">Transferase</keyword>
<dbReference type="InterPro" id="IPR050644">
    <property type="entry name" value="PG_Glycine_Bridge_Synth"/>
</dbReference>
<evidence type="ECO:0000313" key="7">
    <source>
        <dbReference type="EMBL" id="SFC09324.1"/>
    </source>
</evidence>
<dbReference type="RefSeq" id="WP_091502652.1">
    <property type="nucleotide sequence ID" value="NZ_FOLI01000005.1"/>
</dbReference>
<organism evidence="7 8">
    <name type="scientific">Fructobacillus durionis</name>
    <dbReference type="NCBI Taxonomy" id="283737"/>
    <lineage>
        <taxon>Bacteria</taxon>
        <taxon>Bacillati</taxon>
        <taxon>Bacillota</taxon>
        <taxon>Bacilli</taxon>
        <taxon>Lactobacillales</taxon>
        <taxon>Lactobacillaceae</taxon>
        <taxon>Fructobacillus</taxon>
    </lineage>
</organism>
<dbReference type="GO" id="GO:0008360">
    <property type="term" value="P:regulation of cell shape"/>
    <property type="evidence" value="ECO:0007669"/>
    <property type="project" value="UniProtKB-KW"/>
</dbReference>
<evidence type="ECO:0000256" key="4">
    <source>
        <dbReference type="ARBA" id="ARBA00022984"/>
    </source>
</evidence>
<dbReference type="SUPFAM" id="SSF55729">
    <property type="entry name" value="Acyl-CoA N-acyltransferases (Nat)"/>
    <property type="match status" value="2"/>
</dbReference>
<protein>
    <submittedName>
        <fullName evidence="7">Lipid II:glycine glycyltransferase (Peptidoglycan interpeptide bridge formation enzyme)</fullName>
    </submittedName>
</protein>
<dbReference type="PANTHER" id="PTHR36174:SF1">
    <property type="entry name" value="LIPID II:GLYCINE GLYCYLTRANSFERASE"/>
    <property type="match status" value="1"/>
</dbReference>
<comment type="similarity">
    <text evidence="1">Belongs to the FemABX family.</text>
</comment>
<evidence type="ECO:0000313" key="8">
    <source>
        <dbReference type="Proteomes" id="UP000199376"/>
    </source>
</evidence>
<keyword evidence="8" id="KW-1185">Reference proteome</keyword>
<dbReference type="PANTHER" id="PTHR36174">
    <property type="entry name" value="LIPID II:GLYCINE GLYCYLTRANSFERASE"/>
    <property type="match status" value="1"/>
</dbReference>
<evidence type="ECO:0000256" key="6">
    <source>
        <dbReference type="ARBA" id="ARBA00023316"/>
    </source>
</evidence>
<evidence type="ECO:0000256" key="5">
    <source>
        <dbReference type="ARBA" id="ARBA00023315"/>
    </source>
</evidence>
<keyword evidence="4" id="KW-0573">Peptidoglycan synthesis</keyword>
<accession>A0A1I1GCQ3</accession>
<evidence type="ECO:0000256" key="2">
    <source>
        <dbReference type="ARBA" id="ARBA00022679"/>
    </source>
</evidence>
<dbReference type="OrthoDB" id="9785911at2"/>
<gene>
    <name evidence="7" type="ORF">SAMN05660453_1025</name>
</gene>
<dbReference type="InterPro" id="IPR016181">
    <property type="entry name" value="Acyl_CoA_acyltransferase"/>
</dbReference>
<reference evidence="7 8" key="1">
    <citation type="submission" date="2016-10" db="EMBL/GenBank/DDBJ databases">
        <authorList>
            <person name="de Groot N.N."/>
        </authorList>
    </citation>
    <scope>NUCLEOTIDE SEQUENCE [LARGE SCALE GENOMIC DNA]</scope>
    <source>
        <strain evidence="7 8">DSM 19113</strain>
    </source>
</reference>
<dbReference type="EMBL" id="FOLI01000005">
    <property type="protein sequence ID" value="SFC09324.1"/>
    <property type="molecule type" value="Genomic_DNA"/>
</dbReference>
<dbReference type="PROSITE" id="PS51191">
    <property type="entry name" value="FEMABX"/>
    <property type="match status" value="1"/>
</dbReference>
<keyword evidence="3" id="KW-0133">Cell shape</keyword>
<dbReference type="InterPro" id="IPR003447">
    <property type="entry name" value="FEMABX"/>
</dbReference>
<dbReference type="Gene3D" id="3.40.630.30">
    <property type="match status" value="2"/>
</dbReference>
<evidence type="ECO:0000256" key="1">
    <source>
        <dbReference type="ARBA" id="ARBA00009943"/>
    </source>
</evidence>
<dbReference type="AlphaFoldDB" id="A0A1I1GCQ3"/>
<keyword evidence="5" id="KW-0012">Acyltransferase</keyword>
<dbReference type="GO" id="GO:0071555">
    <property type="term" value="P:cell wall organization"/>
    <property type="evidence" value="ECO:0007669"/>
    <property type="project" value="UniProtKB-KW"/>
</dbReference>
<dbReference type="GO" id="GO:0009252">
    <property type="term" value="P:peptidoglycan biosynthetic process"/>
    <property type="evidence" value="ECO:0007669"/>
    <property type="project" value="UniProtKB-KW"/>
</dbReference>
<dbReference type="STRING" id="283737.SAMN05660453_1025"/>
<dbReference type="GO" id="GO:0016755">
    <property type="term" value="F:aminoacyltransferase activity"/>
    <property type="evidence" value="ECO:0007669"/>
    <property type="project" value="InterPro"/>
</dbReference>
<dbReference type="Proteomes" id="UP000199376">
    <property type="component" value="Unassembled WGS sequence"/>
</dbReference>
<sequence>MAVLDLNDSKQVELYRQFVENSPYGQVTQDTKWAELKANWGHLFIYREDDQGNIIAAMTILTVEAVPGKLLAYCPKGPVADIHDVALVKSMVEEAVAELPDNVFLVRMDPEVIYDEKLDSIYKEAGFKTRNTEITYMHGNIQPRKNVELYYDGRGEDASVLTNEDELMLHFKPKHRNAIRRAIRDGVTITVGQSEEELKDFFELYKSMAGVHHITYRPFSYFENMGKIWADSDRFKVFVAKNDEGTPIAAGIGFNYGDKIWYMYAGSNKEYRHLQAPYLVQWEMLKWGLAEKKVRYDFGGVGEFSSEDGLYKFKHGFAYHDPDQEYIGELDWVLDQEAYDKYLEGFAE</sequence>